<dbReference type="SUPFAM" id="SSF50630">
    <property type="entry name" value="Acid proteases"/>
    <property type="match status" value="1"/>
</dbReference>
<name>A0AB34II48_PRYPA</name>
<dbReference type="InterPro" id="IPR021109">
    <property type="entry name" value="Peptidase_aspartic_dom_sf"/>
</dbReference>
<reference evidence="1 2" key="1">
    <citation type="journal article" date="2024" name="Science">
        <title>Giant polyketide synthase enzymes in the biosynthesis of giant marine polyether toxins.</title>
        <authorList>
            <person name="Fallon T.R."/>
            <person name="Shende V.V."/>
            <person name="Wierzbicki I.H."/>
            <person name="Pendleton A.L."/>
            <person name="Watervoot N.F."/>
            <person name="Auber R.P."/>
            <person name="Gonzalez D.J."/>
            <person name="Wisecaver J.H."/>
            <person name="Moore B.S."/>
        </authorList>
    </citation>
    <scope>NUCLEOTIDE SEQUENCE [LARGE SCALE GENOMIC DNA]</scope>
    <source>
        <strain evidence="1 2">12B1</strain>
    </source>
</reference>
<keyword evidence="2" id="KW-1185">Reference proteome</keyword>
<evidence type="ECO:0008006" key="3">
    <source>
        <dbReference type="Google" id="ProtNLM"/>
    </source>
</evidence>
<evidence type="ECO:0000313" key="2">
    <source>
        <dbReference type="Proteomes" id="UP001515480"/>
    </source>
</evidence>
<gene>
    <name evidence="1" type="ORF">AB1Y20_013741</name>
</gene>
<evidence type="ECO:0000313" key="1">
    <source>
        <dbReference type="EMBL" id="KAL1499236.1"/>
    </source>
</evidence>
<organism evidence="1 2">
    <name type="scientific">Prymnesium parvum</name>
    <name type="common">Toxic golden alga</name>
    <dbReference type="NCBI Taxonomy" id="97485"/>
    <lineage>
        <taxon>Eukaryota</taxon>
        <taxon>Haptista</taxon>
        <taxon>Haptophyta</taxon>
        <taxon>Prymnesiophyceae</taxon>
        <taxon>Prymnesiales</taxon>
        <taxon>Prymnesiaceae</taxon>
        <taxon>Prymnesium</taxon>
    </lineage>
</organism>
<accession>A0AB34II48</accession>
<dbReference type="Proteomes" id="UP001515480">
    <property type="component" value="Unassembled WGS sequence"/>
</dbReference>
<comment type="caution">
    <text evidence="1">The sequence shown here is derived from an EMBL/GenBank/DDBJ whole genome shotgun (WGS) entry which is preliminary data.</text>
</comment>
<proteinExistence type="predicted"/>
<sequence>MYSASVQEDPEVRQFALDKLVQLEMRLRNYNQSPYDMDVSGNVAAAAASSKVHEALLMDVPKERLPQIASSLGKEYLSTAPGDQCDWPLRGFLYGMNYRPMLVCPVRTKLANIWVVFLVDTGAPCSSISGEVLDILVGPGGLVDLHIKVRINGVLIDVAKSQGNHEDIHLLGADYLGKVNAQLTCNYNNRSMLLAQQEETSDDAKMYDLGLLIIEPEGEADPNGDVSNVRVCKGLEVGEDAARSLSLLPEGTLGKVYSVHPMKKKLLEWRARVIRAAMELLPRVPPPRSRTFRFRSFRQTARN</sequence>
<dbReference type="AlphaFoldDB" id="A0AB34II48"/>
<protein>
    <recommendedName>
        <fullName evidence="3">Peptidase A2 domain-containing protein</fullName>
    </recommendedName>
</protein>
<dbReference type="EMBL" id="JBGBPQ010000026">
    <property type="protein sequence ID" value="KAL1499236.1"/>
    <property type="molecule type" value="Genomic_DNA"/>
</dbReference>